<keyword evidence="4" id="KW-0378">Hydrolase</keyword>
<evidence type="ECO:0000256" key="2">
    <source>
        <dbReference type="PIRSR" id="PIRSR639069-2"/>
    </source>
</evidence>
<organism evidence="4 5">
    <name type="scientific">Paenibacillus nuruki</name>
    <dbReference type="NCBI Taxonomy" id="1886670"/>
    <lineage>
        <taxon>Bacteria</taxon>
        <taxon>Bacillati</taxon>
        <taxon>Bacillota</taxon>
        <taxon>Bacilli</taxon>
        <taxon>Bacillales</taxon>
        <taxon>Paenibacillaceae</taxon>
        <taxon>Paenibacillus</taxon>
    </lineage>
</organism>
<gene>
    <name evidence="4" type="ORF">PTI45_00831</name>
</gene>
<sequence>MKNHAIARRVRELEQYAPMHTAQSDLADFWLYTLQQFKDKPLHAQQTKQVTPMKAIESYQVIYEGFDDTPLHGIYVRPADQKGQPIPCIVMFHGYTMNKGYPEDYAHWTAMGYAVFAIDIRGQGGDTGNHLNSDFGMSSGWLSQGLLDKDHFYYRAITVDALKAIEWVSQQADVDHTKIAVYGSSQGGGLALITSALSDIPVIAVANIPNMSHMDFGILNSESSLREAAQLVSRYPEYLDQVLETLSYFDMINLADRIQVPILISCGLKDTVCMPETVYAVYNRIHSEKEMCLYPFDGHMVSPYHQRKTMEFVQKHFG</sequence>
<dbReference type="Pfam" id="PF05448">
    <property type="entry name" value="AXE1"/>
    <property type="match status" value="1"/>
</dbReference>
<dbReference type="STRING" id="1886670.PTI45_00831"/>
<dbReference type="AlphaFoldDB" id="A0A1E3L825"/>
<dbReference type="InterPro" id="IPR008391">
    <property type="entry name" value="AXE1_dom"/>
</dbReference>
<feature type="active site" description="Nucleophile" evidence="1">
    <location>
        <position position="185"/>
    </location>
</feature>
<dbReference type="InterPro" id="IPR039069">
    <property type="entry name" value="CE7"/>
</dbReference>
<protein>
    <submittedName>
        <fullName evidence="4">Cephalosporin-C deacetylase</fullName>
        <ecNumber evidence="4">3.1.1.41</ecNumber>
    </submittedName>
</protein>
<evidence type="ECO:0000313" key="4">
    <source>
        <dbReference type="EMBL" id="ODP29853.1"/>
    </source>
</evidence>
<feature type="binding site" evidence="2">
    <location>
        <position position="95"/>
    </location>
    <ligand>
        <name>substrate</name>
    </ligand>
</feature>
<proteinExistence type="predicted"/>
<evidence type="ECO:0000256" key="1">
    <source>
        <dbReference type="PIRSR" id="PIRSR639069-1"/>
    </source>
</evidence>
<comment type="caution">
    <text evidence="4">The sequence shown here is derived from an EMBL/GenBank/DDBJ whole genome shotgun (WGS) entry which is preliminary data.</text>
</comment>
<dbReference type="GO" id="GO:0047739">
    <property type="term" value="F:cephalosporin-C deacetylase activity"/>
    <property type="evidence" value="ECO:0007669"/>
    <property type="project" value="UniProtKB-EC"/>
</dbReference>
<dbReference type="GO" id="GO:0005976">
    <property type="term" value="P:polysaccharide metabolic process"/>
    <property type="evidence" value="ECO:0007669"/>
    <property type="project" value="TreeGrafter"/>
</dbReference>
<feature type="active site" description="Charge relay system" evidence="1">
    <location>
        <position position="270"/>
    </location>
</feature>
<evidence type="ECO:0000313" key="5">
    <source>
        <dbReference type="Proteomes" id="UP000094578"/>
    </source>
</evidence>
<dbReference type="EMBL" id="MDER01000028">
    <property type="protein sequence ID" value="ODP29853.1"/>
    <property type="molecule type" value="Genomic_DNA"/>
</dbReference>
<evidence type="ECO:0000259" key="3">
    <source>
        <dbReference type="Pfam" id="PF05448"/>
    </source>
</evidence>
<dbReference type="EC" id="3.1.1.41" evidence="4"/>
<dbReference type="InterPro" id="IPR029058">
    <property type="entry name" value="AB_hydrolase_fold"/>
</dbReference>
<dbReference type="SUPFAM" id="SSF53474">
    <property type="entry name" value="alpha/beta-Hydrolases"/>
    <property type="match status" value="1"/>
</dbReference>
<dbReference type="PANTHER" id="PTHR40111">
    <property type="entry name" value="CEPHALOSPORIN-C DEACETYLASE"/>
    <property type="match status" value="1"/>
</dbReference>
<name>A0A1E3L825_9BACL</name>
<dbReference type="RefSeq" id="WP_069326288.1">
    <property type="nucleotide sequence ID" value="NZ_MDER01000028.1"/>
</dbReference>
<dbReference type="PATRIC" id="fig|1886670.3.peg.852"/>
<accession>A0A1E3L825</accession>
<dbReference type="Proteomes" id="UP000094578">
    <property type="component" value="Unassembled WGS sequence"/>
</dbReference>
<keyword evidence="5" id="KW-1185">Reference proteome</keyword>
<dbReference type="Gene3D" id="3.40.50.1820">
    <property type="entry name" value="alpha/beta hydrolase"/>
    <property type="match status" value="1"/>
</dbReference>
<reference evidence="4 5" key="1">
    <citation type="submission" date="2016-08" db="EMBL/GenBank/DDBJ databases">
        <title>Genome sequencing of Paenibacillus sp. TI45-13ar, isolated from Korean traditional nuruk.</title>
        <authorList>
            <person name="Kim S.-J."/>
        </authorList>
    </citation>
    <scope>NUCLEOTIDE SEQUENCE [LARGE SCALE GENOMIC DNA]</scope>
    <source>
        <strain evidence="4 5">TI45-13ar</strain>
    </source>
</reference>
<feature type="domain" description="Acetyl xylan esterase" evidence="3">
    <location>
        <begin position="10"/>
        <end position="315"/>
    </location>
</feature>
<dbReference type="PANTHER" id="PTHR40111:SF1">
    <property type="entry name" value="CEPHALOSPORIN-C DEACETYLASE"/>
    <property type="match status" value="1"/>
</dbReference>
<feature type="active site" description="Charge relay system" evidence="1">
    <location>
        <position position="299"/>
    </location>
</feature>